<proteinExistence type="predicted"/>
<keyword evidence="2" id="KW-0732">Signal</keyword>
<name>A0A0D6DWI8_9LACT</name>
<dbReference type="InterPro" id="IPR046776">
    <property type="entry name" value="Pectate_lyase_5"/>
</dbReference>
<gene>
    <name evidence="3" type="ORF">LACPI_1145</name>
</gene>
<dbReference type="Proteomes" id="UP000033166">
    <property type="component" value="Chromosome I"/>
</dbReference>
<dbReference type="STRING" id="1364.LP2241_30138"/>
<feature type="signal peptide" evidence="2">
    <location>
        <begin position="1"/>
        <end position="24"/>
    </location>
</feature>
<dbReference type="KEGG" id="lpk:LACPI_1145"/>
<feature type="chain" id="PRO_5002302863" evidence="2">
    <location>
        <begin position="25"/>
        <end position="666"/>
    </location>
</feature>
<organism evidence="3 4">
    <name type="scientific">Pseudolactococcus piscium MKFS47</name>
    <dbReference type="NCBI Taxonomy" id="297352"/>
    <lineage>
        <taxon>Bacteria</taxon>
        <taxon>Bacillati</taxon>
        <taxon>Bacillota</taxon>
        <taxon>Bacilli</taxon>
        <taxon>Lactobacillales</taxon>
        <taxon>Streptococcaceae</taxon>
        <taxon>Pseudolactococcus</taxon>
    </lineage>
</organism>
<protein>
    <submittedName>
        <fullName evidence="3">Putative cell wall surface</fullName>
    </submittedName>
</protein>
<accession>A0A0D6DWI8</accession>
<dbReference type="EMBL" id="LN774769">
    <property type="protein sequence ID" value="CEN28345.1"/>
    <property type="molecule type" value="Genomic_DNA"/>
</dbReference>
<feature type="region of interest" description="Disordered" evidence="1">
    <location>
        <begin position="35"/>
        <end position="59"/>
    </location>
</feature>
<evidence type="ECO:0000313" key="4">
    <source>
        <dbReference type="Proteomes" id="UP000033166"/>
    </source>
</evidence>
<feature type="compositionally biased region" description="Polar residues" evidence="1">
    <location>
        <begin position="43"/>
        <end position="59"/>
    </location>
</feature>
<evidence type="ECO:0000256" key="1">
    <source>
        <dbReference type="SAM" id="MobiDB-lite"/>
    </source>
</evidence>
<sequence length="666" mass="71319">MLNSKFIKIALIGLIVLSASPISADVISSESLASTSSESVTSDTNKSSKSSEINSTTQERSNALAQSAVESGVAMVTSESEFWAAIFDQSVTTILLANDIVANPSNRLSGSGNSAGAVKRNLIIDGQGHNLSYDTTAYGTQILYAGTSGLNITFQNMSMGSKAYPNNNYYGIFTIQQTNVTLNVKDFTYYAENGAQPFFADGNAGSTLNFYGANVFTANGTLYGGEFIERFKTTNFKADSNTNVVQDNPTSLAAIYSDGTAIVNLESNARLSINSSKNAFVYGSTTINLQDNAYIGYENKKGSNYKSDNALLTYPGTGTTTINGGVNSEADFISNDNSMDVSNTQINSNGMKAVFVANNLGNVASKNNLIIKRIDTSSDIYDLNTLSLAGVQSQPVSNIASNTTLTISPATYSSGKSFLFIAQPTALSAKFASQVGSNLSNLNGTITTSQDAIRTIKVSNSRLYTDGNVNSVASQNLIESAPITPKVVNDDSPTLLTSNILGGQINYIYYNVQSAKQFTGYTLKSAWVEATAVQTKYSEITFPDSPITFNQPIPGSFAMSTAYTVKNSGNVPLNIKPTSVSDTNVNVTLVESLFEPNKQQVSLLLHGTSKTDSHDWNFKNLDANTLTINPYFTDSNYINYNIKGNYSGSLIGIQNVKYAVTFGWFQ</sequence>
<evidence type="ECO:0000313" key="3">
    <source>
        <dbReference type="EMBL" id="CEN28345.1"/>
    </source>
</evidence>
<dbReference type="RefSeq" id="WP_047915496.1">
    <property type="nucleotide sequence ID" value="NZ_LN774769.1"/>
</dbReference>
<dbReference type="AlphaFoldDB" id="A0A0D6DWI8"/>
<reference evidence="4" key="1">
    <citation type="submission" date="2015-01" db="EMBL/GenBank/DDBJ databases">
        <authorList>
            <person name="Andreevskaya M."/>
        </authorList>
    </citation>
    <scope>NUCLEOTIDE SEQUENCE [LARGE SCALE GENOMIC DNA]</scope>
    <source>
        <strain evidence="4">MKFS47</strain>
    </source>
</reference>
<evidence type="ECO:0000256" key="2">
    <source>
        <dbReference type="SAM" id="SignalP"/>
    </source>
</evidence>
<dbReference type="Pfam" id="PF20585">
    <property type="entry name" value="Pectate_lyase_5"/>
    <property type="match status" value="1"/>
</dbReference>
<dbReference type="HOGENOM" id="CLU_412060_0_0_9"/>